<dbReference type="Proteomes" id="UP000663281">
    <property type="component" value="Chromosome"/>
</dbReference>
<sequence length="184" mass="19497">MANSFTAQIKIFPYTFAPRNWTWCNGQLLAISQFTAFYSLVGTIYGGDGRTSFGIPQFQGRTPLHAGTAPGLTPRVIGQWGGSENSQVSPAYLPTHTHQIKAVLASGSDTSEAAANNSYLSASRPGGTIVNERSYCSTPPGTGQMQMAEAAIGLTGGSDGVPLRQPYTALHFCICLEGIYPSRS</sequence>
<dbReference type="EMBL" id="CP071504">
    <property type="protein sequence ID" value="QSX30229.1"/>
    <property type="molecule type" value="Genomic_DNA"/>
</dbReference>
<proteinExistence type="predicted"/>
<feature type="domain" description="Phage tail collar" evidence="1">
    <location>
        <begin position="8"/>
        <end position="63"/>
    </location>
</feature>
<dbReference type="Pfam" id="PF07484">
    <property type="entry name" value="Collar"/>
    <property type="match status" value="1"/>
</dbReference>
<name>A0A974XKT4_9GAMM</name>
<protein>
    <submittedName>
        <fullName evidence="2">Tail fiber protein</fullName>
    </submittedName>
</protein>
<dbReference type="RefSeq" id="WP_207325159.1">
    <property type="nucleotide sequence ID" value="NZ_CP071504.1"/>
</dbReference>
<keyword evidence="3" id="KW-1185">Reference proteome</keyword>
<dbReference type="SUPFAM" id="SSF88874">
    <property type="entry name" value="Receptor-binding domain of short tail fibre protein gp12"/>
    <property type="match status" value="1"/>
</dbReference>
<accession>A0A974XKT4</accession>
<dbReference type="AlphaFoldDB" id="A0A974XKT4"/>
<dbReference type="Gene3D" id="3.90.1340.10">
    <property type="entry name" value="Phage tail collar domain"/>
    <property type="match status" value="1"/>
</dbReference>
<dbReference type="InterPro" id="IPR011083">
    <property type="entry name" value="Phage_tail_collar_dom"/>
</dbReference>
<evidence type="ECO:0000259" key="1">
    <source>
        <dbReference type="Pfam" id="PF07484"/>
    </source>
</evidence>
<dbReference type="InterPro" id="IPR037053">
    <property type="entry name" value="Phage_tail_collar_dom_sf"/>
</dbReference>
<organism evidence="2 3">
    <name type="scientific">Shewanella cyperi</name>
    <dbReference type="NCBI Taxonomy" id="2814292"/>
    <lineage>
        <taxon>Bacteria</taxon>
        <taxon>Pseudomonadati</taxon>
        <taxon>Pseudomonadota</taxon>
        <taxon>Gammaproteobacteria</taxon>
        <taxon>Alteromonadales</taxon>
        <taxon>Shewanellaceae</taxon>
        <taxon>Shewanella</taxon>
    </lineage>
</organism>
<dbReference type="KEGG" id="scyp:JYB88_00680"/>
<gene>
    <name evidence="2" type="ORF">JYB88_00680</name>
</gene>
<evidence type="ECO:0000313" key="3">
    <source>
        <dbReference type="Proteomes" id="UP000663281"/>
    </source>
</evidence>
<reference evidence="2 3" key="1">
    <citation type="submission" date="2021-03" db="EMBL/GenBank/DDBJ databases">
        <title>Novel species identification of genus Shewanella.</title>
        <authorList>
            <person name="Liu G."/>
            <person name="Zhang Q."/>
        </authorList>
    </citation>
    <scope>NUCLEOTIDE SEQUENCE [LARGE SCALE GENOMIC DNA]</scope>
    <source>
        <strain evidence="2 3">FJAT-53726</strain>
    </source>
</reference>
<evidence type="ECO:0000313" key="2">
    <source>
        <dbReference type="EMBL" id="QSX30229.1"/>
    </source>
</evidence>